<dbReference type="InterPro" id="IPR017476">
    <property type="entry name" value="UDP-Glc/GDP-Man"/>
</dbReference>
<dbReference type="InParanoid" id="A0A7L4YML7"/>
<feature type="binding site" evidence="10">
    <location>
        <position position="35"/>
    </location>
    <ligand>
        <name>NAD(+)</name>
        <dbReference type="ChEBI" id="CHEBI:57540"/>
    </ligand>
</feature>
<dbReference type="Pfam" id="PF00984">
    <property type="entry name" value="UDPG_MGDP_dh"/>
    <property type="match status" value="1"/>
</dbReference>
<dbReference type="NCBIfam" id="TIGR03026">
    <property type="entry name" value="NDP-sugDHase"/>
    <property type="match status" value="1"/>
</dbReference>
<dbReference type="KEGG" id="eke:EK0264_08925"/>
<proteinExistence type="inferred from homology"/>
<dbReference type="Gene3D" id="3.40.50.720">
    <property type="entry name" value="NAD(P)-binding Rossmann-like Domain"/>
    <property type="match status" value="2"/>
</dbReference>
<feature type="binding site" evidence="10">
    <location>
        <position position="121"/>
    </location>
    <ligand>
        <name>NAD(+)</name>
        <dbReference type="ChEBI" id="CHEBI:57540"/>
    </ligand>
</feature>
<dbReference type="InterPro" id="IPR014027">
    <property type="entry name" value="UDP-Glc/GDP-Man_DH_C"/>
</dbReference>
<feature type="binding site" evidence="10">
    <location>
        <position position="152"/>
    </location>
    <ligand>
        <name>NAD(+)</name>
        <dbReference type="ChEBI" id="CHEBI:57540"/>
    </ligand>
</feature>
<dbReference type="PANTHER" id="PTHR43750:SF3">
    <property type="entry name" value="UDP-GLUCOSE 6-DEHYDROGENASE TUAD"/>
    <property type="match status" value="1"/>
</dbReference>
<accession>A0A7L4YML7</accession>
<dbReference type="Pfam" id="PF03720">
    <property type="entry name" value="UDPG_MGDP_dh_C"/>
    <property type="match status" value="1"/>
</dbReference>
<feature type="binding site" evidence="10">
    <location>
        <position position="263"/>
    </location>
    <ligand>
        <name>NAD(+)</name>
        <dbReference type="ChEBI" id="CHEBI:57540"/>
    </ligand>
</feature>
<evidence type="ECO:0000256" key="6">
    <source>
        <dbReference type="ARBA" id="ARBA00047473"/>
    </source>
</evidence>
<dbReference type="SMART" id="SM00984">
    <property type="entry name" value="UDPG_MGDP_dh_C"/>
    <property type="match status" value="1"/>
</dbReference>
<name>A0A7L4YML7_9ACTN</name>
<dbReference type="PANTHER" id="PTHR43750">
    <property type="entry name" value="UDP-GLUCOSE 6-DEHYDROGENASE TUAD"/>
    <property type="match status" value="1"/>
</dbReference>
<evidence type="ECO:0000256" key="2">
    <source>
        <dbReference type="ARBA" id="ARBA00006601"/>
    </source>
</evidence>
<feature type="binding site" evidence="9">
    <location>
        <position position="204"/>
    </location>
    <ligand>
        <name>substrate</name>
    </ligand>
</feature>
<comment type="similarity">
    <text evidence="2 7">Belongs to the UDP-glucose/GDP-mannose dehydrogenase family.</text>
</comment>
<evidence type="ECO:0000256" key="1">
    <source>
        <dbReference type="ARBA" id="ARBA00004701"/>
    </source>
</evidence>
<feature type="binding site" evidence="9">
    <location>
        <position position="323"/>
    </location>
    <ligand>
        <name>substrate</name>
    </ligand>
</feature>
<comment type="catalytic activity">
    <reaction evidence="6 7">
        <text>UDP-alpha-D-glucose + 2 NAD(+) + H2O = UDP-alpha-D-glucuronate + 2 NADH + 3 H(+)</text>
        <dbReference type="Rhea" id="RHEA:23596"/>
        <dbReference type="ChEBI" id="CHEBI:15377"/>
        <dbReference type="ChEBI" id="CHEBI:15378"/>
        <dbReference type="ChEBI" id="CHEBI:57540"/>
        <dbReference type="ChEBI" id="CHEBI:57945"/>
        <dbReference type="ChEBI" id="CHEBI:58052"/>
        <dbReference type="ChEBI" id="CHEBI:58885"/>
        <dbReference type="EC" id="1.1.1.22"/>
    </reaction>
</comment>
<dbReference type="EC" id="1.1.1.22" evidence="3 7"/>
<dbReference type="EMBL" id="CP047156">
    <property type="protein sequence ID" value="QHC00390.1"/>
    <property type="molecule type" value="Genomic_DNA"/>
</dbReference>
<evidence type="ECO:0000313" key="13">
    <source>
        <dbReference type="Proteomes" id="UP000463857"/>
    </source>
</evidence>
<gene>
    <name evidence="12" type="ORF">EK0264_08925</name>
</gene>
<organism evidence="12 13">
    <name type="scientific">Epidermidibacterium keratini</name>
    <dbReference type="NCBI Taxonomy" id="1891644"/>
    <lineage>
        <taxon>Bacteria</taxon>
        <taxon>Bacillati</taxon>
        <taxon>Actinomycetota</taxon>
        <taxon>Actinomycetes</taxon>
        <taxon>Sporichthyales</taxon>
        <taxon>Sporichthyaceae</taxon>
        <taxon>Epidermidibacterium</taxon>
    </lineage>
</organism>
<protein>
    <recommendedName>
        <fullName evidence="3 7">UDP-glucose 6-dehydrogenase</fullName>
        <ecNumber evidence="3 7">1.1.1.22</ecNumber>
    </recommendedName>
</protein>
<evidence type="ECO:0000256" key="8">
    <source>
        <dbReference type="PIRSR" id="PIRSR500134-1"/>
    </source>
</evidence>
<evidence type="ECO:0000256" key="7">
    <source>
        <dbReference type="PIRNR" id="PIRNR000124"/>
    </source>
</evidence>
<keyword evidence="5 7" id="KW-0520">NAD</keyword>
<dbReference type="SUPFAM" id="SSF52413">
    <property type="entry name" value="UDP-glucose/GDP-mannose dehydrogenase C-terminal domain"/>
    <property type="match status" value="1"/>
</dbReference>
<reference evidence="12 13" key="1">
    <citation type="journal article" date="2018" name="Int. J. Syst. Evol. Microbiol.">
        <title>Epidermidibacterium keratini gen. nov., sp. nov., a member of the family Sporichthyaceae, isolated from keratin epidermis.</title>
        <authorList>
            <person name="Lee D.G."/>
            <person name="Trujillo M.E."/>
            <person name="Kang S."/>
            <person name="Nam J.J."/>
            <person name="Kim Y.J."/>
        </authorList>
    </citation>
    <scope>NUCLEOTIDE SEQUENCE [LARGE SCALE GENOMIC DNA]</scope>
    <source>
        <strain evidence="12 13">EPI-7</strain>
    </source>
</reference>
<dbReference type="Pfam" id="PF03721">
    <property type="entry name" value="UDPG_MGDP_dh_N"/>
    <property type="match status" value="1"/>
</dbReference>
<dbReference type="InterPro" id="IPR028357">
    <property type="entry name" value="UDPglc_DH_bac"/>
</dbReference>
<feature type="domain" description="UDP-glucose/GDP-mannose dehydrogenase C-terminal" evidence="11">
    <location>
        <begin position="316"/>
        <end position="417"/>
    </location>
</feature>
<dbReference type="GO" id="GO:0051287">
    <property type="term" value="F:NAD binding"/>
    <property type="evidence" value="ECO:0007669"/>
    <property type="project" value="InterPro"/>
</dbReference>
<dbReference type="InterPro" id="IPR001732">
    <property type="entry name" value="UDP-Glc/GDP-Man_DH_N"/>
</dbReference>
<evidence type="ECO:0000259" key="11">
    <source>
        <dbReference type="SMART" id="SM00984"/>
    </source>
</evidence>
<feature type="binding site" evidence="9">
    <location>
        <begin position="249"/>
        <end position="253"/>
    </location>
    <ligand>
        <name>substrate</name>
    </ligand>
</feature>
<keyword evidence="13" id="KW-1185">Reference proteome</keyword>
<dbReference type="GO" id="GO:0000271">
    <property type="term" value="P:polysaccharide biosynthetic process"/>
    <property type="evidence" value="ECO:0007669"/>
    <property type="project" value="InterPro"/>
</dbReference>
<evidence type="ECO:0000256" key="4">
    <source>
        <dbReference type="ARBA" id="ARBA00023002"/>
    </source>
</evidence>
<dbReference type="InterPro" id="IPR008927">
    <property type="entry name" value="6-PGluconate_DH-like_C_sf"/>
</dbReference>
<dbReference type="PIRSF" id="PIRSF000124">
    <property type="entry name" value="UDPglc_GDPman_dh"/>
    <property type="match status" value="1"/>
</dbReference>
<evidence type="ECO:0000256" key="10">
    <source>
        <dbReference type="PIRSR" id="PIRSR500134-3"/>
    </source>
</evidence>
<dbReference type="PIRSF" id="PIRSF500134">
    <property type="entry name" value="UDPglc_DH_bac"/>
    <property type="match status" value="1"/>
</dbReference>
<dbReference type="InterPro" id="IPR036291">
    <property type="entry name" value="NAD(P)-bd_dom_sf"/>
</dbReference>
<keyword evidence="4 7" id="KW-0560">Oxidoreductase</keyword>
<dbReference type="UniPathway" id="UPA00038">
    <property type="reaction ID" value="UER00491"/>
</dbReference>
<dbReference type="Proteomes" id="UP000463857">
    <property type="component" value="Chromosome"/>
</dbReference>
<feature type="active site" description="Nucleophile" evidence="8">
    <location>
        <position position="260"/>
    </location>
</feature>
<dbReference type="InterPro" id="IPR036220">
    <property type="entry name" value="UDP-Glc/GDP-Man_DH_C_sf"/>
</dbReference>
<dbReference type="RefSeq" id="WP_159544826.1">
    <property type="nucleotide sequence ID" value="NZ_CP047156.1"/>
</dbReference>
<feature type="binding site" evidence="10">
    <location>
        <position position="330"/>
    </location>
    <ligand>
        <name>NAD(+)</name>
        <dbReference type="ChEBI" id="CHEBI:57540"/>
    </ligand>
</feature>
<dbReference type="OrthoDB" id="5193947at2"/>
<feature type="binding site" evidence="9">
    <location>
        <position position="257"/>
    </location>
    <ligand>
        <name>substrate</name>
    </ligand>
</feature>
<sequence length="436" mass="46395">MDVSVIGTGYLGATHAACLAHLGHTVVGFDVDRDRVRQLANGESPFSEPDLDELLRDGVSSGRLRFTDSPELLAGASVHFLCVGTPQRADSAGADLSAVWSAVDLLAEAHAGPALLVGKSTVPVGTAAAIAKRFASQVGAWEVAWNPEFLREGHAVEDSLHPSRIVVGTDSESAWQRICELYQPILDDGARIIRTDFASAELAKVASNVVLAARLSVVNSLAEVCEAAAGNVRDLLEVLGSDDRIGSVYLTPGIGFGGSCLPKDVRAFAERARELGVGESMGLFDEVDRVNLRQRSRTVERAFALAGSPDRAPRIAVLGAAFKAGSDDVRDSPALAIAGSLHDRGARVRIYDPKAVPAARRLRPDLSYTEDAADACEDADLVLVLTEWPEVASLDPRVLANRVARPVVLDARLVLDADRWRDAGWEFHSVGAAHAH</sequence>
<evidence type="ECO:0000313" key="12">
    <source>
        <dbReference type="EMBL" id="QHC00390.1"/>
    </source>
</evidence>
<evidence type="ECO:0000256" key="5">
    <source>
        <dbReference type="ARBA" id="ARBA00023027"/>
    </source>
</evidence>
<dbReference type="AlphaFoldDB" id="A0A7L4YML7"/>
<dbReference type="GO" id="GO:0006065">
    <property type="term" value="P:UDP-glucuronate biosynthetic process"/>
    <property type="evidence" value="ECO:0007669"/>
    <property type="project" value="UniProtKB-UniPathway"/>
</dbReference>
<feature type="binding site" evidence="10">
    <location>
        <position position="85"/>
    </location>
    <ligand>
        <name>NAD(+)</name>
        <dbReference type="ChEBI" id="CHEBI:57540"/>
    </ligand>
</feature>
<dbReference type="SUPFAM" id="SSF51735">
    <property type="entry name" value="NAD(P)-binding Rossmann-fold domains"/>
    <property type="match status" value="1"/>
</dbReference>
<dbReference type="SUPFAM" id="SSF48179">
    <property type="entry name" value="6-phosphogluconate dehydrogenase C-terminal domain-like"/>
    <property type="match status" value="1"/>
</dbReference>
<dbReference type="InterPro" id="IPR014026">
    <property type="entry name" value="UDP-Glc/GDP-Man_DH_dimer"/>
</dbReference>
<evidence type="ECO:0000256" key="9">
    <source>
        <dbReference type="PIRSR" id="PIRSR500134-2"/>
    </source>
</evidence>
<evidence type="ECO:0000256" key="3">
    <source>
        <dbReference type="ARBA" id="ARBA00012954"/>
    </source>
</evidence>
<feature type="binding site" evidence="9">
    <location>
        <begin position="149"/>
        <end position="152"/>
    </location>
    <ligand>
        <name>substrate</name>
    </ligand>
</feature>
<feature type="binding site" evidence="10">
    <location>
        <position position="30"/>
    </location>
    <ligand>
        <name>NAD(+)</name>
        <dbReference type="ChEBI" id="CHEBI:57540"/>
    </ligand>
</feature>
<dbReference type="Gene3D" id="1.20.5.100">
    <property type="entry name" value="Cytochrome c1, transmembrane anchor, C-terminal"/>
    <property type="match status" value="1"/>
</dbReference>
<dbReference type="GO" id="GO:0003979">
    <property type="term" value="F:UDP-glucose 6-dehydrogenase activity"/>
    <property type="evidence" value="ECO:0007669"/>
    <property type="project" value="UniProtKB-EC"/>
</dbReference>
<comment type="pathway">
    <text evidence="1">Nucleotide-sugar biosynthesis; UDP-alpha-D-glucuronate biosynthesis; UDP-alpha-D-glucuronate from UDP-alpha-D-glucose: step 1/1.</text>
</comment>